<name>A0A9N8DI87_9STRA</name>
<evidence type="ECO:0000313" key="2">
    <source>
        <dbReference type="EMBL" id="CAB9501035.1"/>
    </source>
</evidence>
<feature type="region of interest" description="Disordered" evidence="1">
    <location>
        <begin position="1"/>
        <end position="26"/>
    </location>
</feature>
<gene>
    <name evidence="2" type="ORF">SEMRO_98_G050440.1</name>
</gene>
<dbReference type="GO" id="GO:0032040">
    <property type="term" value="C:small-subunit processome"/>
    <property type="evidence" value="ECO:0007669"/>
    <property type="project" value="TreeGrafter"/>
</dbReference>
<evidence type="ECO:0000256" key="1">
    <source>
        <dbReference type="SAM" id="MobiDB-lite"/>
    </source>
</evidence>
<evidence type="ECO:0000313" key="3">
    <source>
        <dbReference type="Proteomes" id="UP001153069"/>
    </source>
</evidence>
<dbReference type="OrthoDB" id="203440at2759"/>
<sequence length="415" mass="46897">MSDNNSSDDDETNRASQQMQKGLRETNQKVEASLLTAIQDHVKNHSKKSGVDFLDVKNSLLLSYLIDLTVYLKAKMTGAPPSNLHRLREMKVVLDKLRGLDKKLRYQIDKLLQAETAATYVTSAAEQDDDEEKEDTHQSDDPLQYRPNPKAFDDDDDDSSGNSEDEGDKDSDNSDDDDDDDLEAAKRTLAMTKKSKSDNKKHDNDDDGIYKAPRMTAMPYMLDKQDKEAARQKRERRRLRTSELAQSLRQQYGDAPEQEDLHGGTSVLVGKEAMAAKKFAKFQEEKTQFEEDAMIRLTVTKKEKKERKRIERMEANNWTGIADLGNLAREASRVIGDDGDDANNHSDNDDRNKKSFRGSTDRHANGKRKKNVMDQEGRPMKNMGRKQQGKAKNAYQAALFGGGGDGGNKKKKSKR</sequence>
<dbReference type="PANTHER" id="PTHR13237:SF9">
    <property type="entry name" value="NEUROGUIDIN"/>
    <property type="match status" value="1"/>
</dbReference>
<accession>A0A9N8DI87</accession>
<feature type="compositionally biased region" description="Basic and acidic residues" evidence="1">
    <location>
        <begin position="195"/>
        <end position="204"/>
    </location>
</feature>
<feature type="compositionally biased region" description="Basic and acidic residues" evidence="1">
    <location>
        <begin position="335"/>
        <end position="364"/>
    </location>
</feature>
<dbReference type="PANTHER" id="PTHR13237">
    <property type="entry name" value="SOMETHING ABOUT SILENCING PROTEIN 10-RELATED"/>
    <property type="match status" value="1"/>
</dbReference>
<dbReference type="Proteomes" id="UP001153069">
    <property type="component" value="Unassembled WGS sequence"/>
</dbReference>
<comment type="caution">
    <text evidence="2">The sequence shown here is derived from an EMBL/GenBank/DDBJ whole genome shotgun (WGS) entry which is preliminary data.</text>
</comment>
<dbReference type="Pfam" id="PF04000">
    <property type="entry name" value="Sas10_Utp3"/>
    <property type="match status" value="1"/>
</dbReference>
<feature type="region of interest" description="Disordered" evidence="1">
    <location>
        <begin position="122"/>
        <end position="261"/>
    </location>
</feature>
<proteinExistence type="predicted"/>
<feature type="compositionally biased region" description="Acidic residues" evidence="1">
    <location>
        <begin position="153"/>
        <end position="182"/>
    </location>
</feature>
<dbReference type="InterPro" id="IPR007146">
    <property type="entry name" value="Sas10/Utp3/C1D"/>
</dbReference>
<protein>
    <submittedName>
        <fullName evidence="2">Inherit from NOG: Neuroguidin, EIF4E binding protein</fullName>
    </submittedName>
</protein>
<dbReference type="AlphaFoldDB" id="A0A9N8DI87"/>
<reference evidence="2" key="1">
    <citation type="submission" date="2020-06" db="EMBL/GenBank/DDBJ databases">
        <authorList>
            <consortium name="Plant Systems Biology data submission"/>
        </authorList>
    </citation>
    <scope>NUCLEOTIDE SEQUENCE</scope>
    <source>
        <strain evidence="2">D6</strain>
    </source>
</reference>
<feature type="compositionally biased region" description="Basic and acidic residues" evidence="1">
    <location>
        <begin position="223"/>
        <end position="232"/>
    </location>
</feature>
<keyword evidence="3" id="KW-1185">Reference proteome</keyword>
<feature type="compositionally biased region" description="Acidic residues" evidence="1">
    <location>
        <begin position="1"/>
        <end position="11"/>
    </location>
</feature>
<organism evidence="2 3">
    <name type="scientific">Seminavis robusta</name>
    <dbReference type="NCBI Taxonomy" id="568900"/>
    <lineage>
        <taxon>Eukaryota</taxon>
        <taxon>Sar</taxon>
        <taxon>Stramenopiles</taxon>
        <taxon>Ochrophyta</taxon>
        <taxon>Bacillariophyta</taxon>
        <taxon>Bacillariophyceae</taxon>
        <taxon>Bacillariophycidae</taxon>
        <taxon>Naviculales</taxon>
        <taxon>Naviculaceae</taxon>
        <taxon>Seminavis</taxon>
    </lineage>
</organism>
<feature type="region of interest" description="Disordered" evidence="1">
    <location>
        <begin position="335"/>
        <end position="415"/>
    </location>
</feature>
<dbReference type="EMBL" id="CAICTM010000097">
    <property type="protein sequence ID" value="CAB9501035.1"/>
    <property type="molecule type" value="Genomic_DNA"/>
</dbReference>
<dbReference type="GO" id="GO:0000462">
    <property type="term" value="P:maturation of SSU-rRNA from tricistronic rRNA transcript (SSU-rRNA, 5.8S rRNA, LSU-rRNA)"/>
    <property type="evidence" value="ECO:0007669"/>
    <property type="project" value="TreeGrafter"/>
</dbReference>